<reference evidence="12" key="1">
    <citation type="journal article" date="2019" name="Int. J. Syst. Evol. Microbiol.">
        <title>The Global Catalogue of Microorganisms (GCM) 10K type strain sequencing project: providing services to taxonomists for standard genome sequencing and annotation.</title>
        <authorList>
            <consortium name="The Broad Institute Genomics Platform"/>
            <consortium name="The Broad Institute Genome Sequencing Center for Infectious Disease"/>
            <person name="Wu L."/>
            <person name="Ma J."/>
        </authorList>
    </citation>
    <scope>NUCLEOTIDE SEQUENCE [LARGE SCALE GENOMIC DNA]</scope>
    <source>
        <strain evidence="12">JCM 15589</strain>
    </source>
</reference>
<evidence type="ECO:0000313" key="11">
    <source>
        <dbReference type="EMBL" id="GAA1737206.1"/>
    </source>
</evidence>
<evidence type="ECO:0000256" key="8">
    <source>
        <dbReference type="ARBA" id="ARBA00038436"/>
    </source>
</evidence>
<dbReference type="InterPro" id="IPR055348">
    <property type="entry name" value="DctQ"/>
</dbReference>
<evidence type="ECO:0000256" key="5">
    <source>
        <dbReference type="ARBA" id="ARBA00022692"/>
    </source>
</evidence>
<evidence type="ECO:0000256" key="4">
    <source>
        <dbReference type="ARBA" id="ARBA00022519"/>
    </source>
</evidence>
<keyword evidence="4" id="KW-0997">Cell inner membrane</keyword>
<dbReference type="Pfam" id="PF04290">
    <property type="entry name" value="DctQ"/>
    <property type="match status" value="1"/>
</dbReference>
<keyword evidence="5 9" id="KW-0812">Transmembrane</keyword>
<sequence length="176" mass="18263">MRVLTALELGVACLAGALIFVLILYQALQRYLPVPGVVWTGELSEFALVWLTFGACGVLVTRDGHIALQLVDAFPRPGVVRAVHVLAMVLVAVIGAGFAWACWELVSAAGFLTSPALGLPMAWVYAITLVGLVSTTIRALARAVHVARFGVPEADGPVVPGVVGPGAPATEDGGRP</sequence>
<dbReference type="Proteomes" id="UP001501138">
    <property type="component" value="Unassembled WGS sequence"/>
</dbReference>
<comment type="similarity">
    <text evidence="8">Belongs to the TRAP transporter small permease family.</text>
</comment>
<feature type="domain" description="Tripartite ATP-independent periplasmic transporters DctQ component" evidence="10">
    <location>
        <begin position="19"/>
        <end position="148"/>
    </location>
</feature>
<dbReference type="InterPro" id="IPR007387">
    <property type="entry name" value="TRAP_DctQ"/>
</dbReference>
<evidence type="ECO:0000259" key="10">
    <source>
        <dbReference type="Pfam" id="PF04290"/>
    </source>
</evidence>
<feature type="transmembrane region" description="Helical" evidence="9">
    <location>
        <begin position="121"/>
        <end position="141"/>
    </location>
</feature>
<keyword evidence="3" id="KW-1003">Cell membrane</keyword>
<feature type="transmembrane region" description="Helical" evidence="9">
    <location>
        <begin position="43"/>
        <end position="61"/>
    </location>
</feature>
<keyword evidence="6 9" id="KW-1133">Transmembrane helix</keyword>
<evidence type="ECO:0000256" key="9">
    <source>
        <dbReference type="SAM" id="Phobius"/>
    </source>
</evidence>
<feature type="transmembrane region" description="Helical" evidence="9">
    <location>
        <begin position="7"/>
        <end position="28"/>
    </location>
</feature>
<evidence type="ECO:0000256" key="6">
    <source>
        <dbReference type="ARBA" id="ARBA00022989"/>
    </source>
</evidence>
<organism evidence="11 12">
    <name type="scientific">Isoptericola hypogeus</name>
    <dbReference type="NCBI Taxonomy" id="300179"/>
    <lineage>
        <taxon>Bacteria</taxon>
        <taxon>Bacillati</taxon>
        <taxon>Actinomycetota</taxon>
        <taxon>Actinomycetes</taxon>
        <taxon>Micrococcales</taxon>
        <taxon>Promicromonosporaceae</taxon>
        <taxon>Isoptericola</taxon>
    </lineage>
</organism>
<evidence type="ECO:0000256" key="3">
    <source>
        <dbReference type="ARBA" id="ARBA00022475"/>
    </source>
</evidence>
<proteinExistence type="inferred from homology"/>
<dbReference type="PANTHER" id="PTHR35011:SF2">
    <property type="entry name" value="2,3-DIKETO-L-GULONATE TRAP TRANSPORTER SMALL PERMEASE PROTEIN YIAM"/>
    <property type="match status" value="1"/>
</dbReference>
<dbReference type="PANTHER" id="PTHR35011">
    <property type="entry name" value="2,3-DIKETO-L-GULONATE TRAP TRANSPORTER SMALL PERMEASE PROTEIN YIAM"/>
    <property type="match status" value="1"/>
</dbReference>
<evidence type="ECO:0000256" key="7">
    <source>
        <dbReference type="ARBA" id="ARBA00023136"/>
    </source>
</evidence>
<accession>A0ABP4VVZ7</accession>
<feature type="transmembrane region" description="Helical" evidence="9">
    <location>
        <begin position="82"/>
        <end position="101"/>
    </location>
</feature>
<evidence type="ECO:0000313" key="12">
    <source>
        <dbReference type="Proteomes" id="UP001501138"/>
    </source>
</evidence>
<keyword evidence="12" id="KW-1185">Reference proteome</keyword>
<evidence type="ECO:0000256" key="2">
    <source>
        <dbReference type="ARBA" id="ARBA00022448"/>
    </source>
</evidence>
<dbReference type="EMBL" id="BAAAPM010000008">
    <property type="protein sequence ID" value="GAA1737206.1"/>
    <property type="molecule type" value="Genomic_DNA"/>
</dbReference>
<evidence type="ECO:0000256" key="1">
    <source>
        <dbReference type="ARBA" id="ARBA00004429"/>
    </source>
</evidence>
<keyword evidence="2" id="KW-0813">Transport</keyword>
<keyword evidence="7 9" id="KW-0472">Membrane</keyword>
<name>A0ABP4VVZ7_9MICO</name>
<protein>
    <recommendedName>
        <fullName evidence="10">Tripartite ATP-independent periplasmic transporters DctQ component domain-containing protein</fullName>
    </recommendedName>
</protein>
<gene>
    <name evidence="11" type="ORF">GCM10009809_35490</name>
</gene>
<comment type="subcellular location">
    <subcellularLocation>
        <location evidence="1">Cell inner membrane</location>
        <topology evidence="1">Multi-pass membrane protein</topology>
    </subcellularLocation>
</comment>
<comment type="caution">
    <text evidence="11">The sequence shown here is derived from an EMBL/GenBank/DDBJ whole genome shotgun (WGS) entry which is preliminary data.</text>
</comment>